<name>A0ABQ5EU00_9ASTR</name>
<keyword evidence="3" id="KW-1185">Reference proteome</keyword>
<gene>
    <name evidence="2" type="ORF">Tco_0989545</name>
</gene>
<dbReference type="Proteomes" id="UP001151760">
    <property type="component" value="Unassembled WGS sequence"/>
</dbReference>
<reference evidence="2" key="2">
    <citation type="submission" date="2022-01" db="EMBL/GenBank/DDBJ databases">
        <authorList>
            <person name="Yamashiro T."/>
            <person name="Shiraishi A."/>
            <person name="Satake H."/>
            <person name="Nakayama K."/>
        </authorList>
    </citation>
    <scope>NUCLEOTIDE SEQUENCE</scope>
</reference>
<organism evidence="2 3">
    <name type="scientific">Tanacetum coccineum</name>
    <dbReference type="NCBI Taxonomy" id="301880"/>
    <lineage>
        <taxon>Eukaryota</taxon>
        <taxon>Viridiplantae</taxon>
        <taxon>Streptophyta</taxon>
        <taxon>Embryophyta</taxon>
        <taxon>Tracheophyta</taxon>
        <taxon>Spermatophyta</taxon>
        <taxon>Magnoliopsida</taxon>
        <taxon>eudicotyledons</taxon>
        <taxon>Gunneridae</taxon>
        <taxon>Pentapetalae</taxon>
        <taxon>asterids</taxon>
        <taxon>campanulids</taxon>
        <taxon>Asterales</taxon>
        <taxon>Asteraceae</taxon>
        <taxon>Asteroideae</taxon>
        <taxon>Anthemideae</taxon>
        <taxon>Anthemidinae</taxon>
        <taxon>Tanacetum</taxon>
    </lineage>
</organism>
<evidence type="ECO:0000313" key="2">
    <source>
        <dbReference type="EMBL" id="GJT54491.1"/>
    </source>
</evidence>
<comment type="caution">
    <text evidence="2">The sequence shown here is derived from an EMBL/GenBank/DDBJ whole genome shotgun (WGS) entry which is preliminary data.</text>
</comment>
<dbReference type="EMBL" id="BQNB010016676">
    <property type="protein sequence ID" value="GJT54491.1"/>
    <property type="molecule type" value="Genomic_DNA"/>
</dbReference>
<feature type="compositionally biased region" description="Polar residues" evidence="1">
    <location>
        <begin position="185"/>
        <end position="197"/>
    </location>
</feature>
<evidence type="ECO:0000256" key="1">
    <source>
        <dbReference type="SAM" id="MobiDB-lite"/>
    </source>
</evidence>
<evidence type="ECO:0000313" key="3">
    <source>
        <dbReference type="Proteomes" id="UP001151760"/>
    </source>
</evidence>
<evidence type="ECO:0008006" key="4">
    <source>
        <dbReference type="Google" id="ProtNLM"/>
    </source>
</evidence>
<reference evidence="2" key="1">
    <citation type="journal article" date="2022" name="Int. J. Mol. Sci.">
        <title>Draft Genome of Tanacetum Coccineum: Genomic Comparison of Closely Related Tanacetum-Family Plants.</title>
        <authorList>
            <person name="Yamashiro T."/>
            <person name="Shiraishi A."/>
            <person name="Nakayama K."/>
            <person name="Satake H."/>
        </authorList>
    </citation>
    <scope>NUCLEOTIDE SEQUENCE</scope>
</reference>
<feature type="region of interest" description="Disordered" evidence="1">
    <location>
        <begin position="171"/>
        <end position="240"/>
    </location>
</feature>
<sequence length="240" mass="27186">MKVVFNQMETEVAKYSVDTKYFEIEKKELSLYNDRLLEHIICQDVMNTIMHANDHSDNVLPANNNYLEHDNSALNLLKHENDRLMELLISQDIVHTAVNSLAAINDYKTMQQSFVDEYNETLVLKAELAKKHDMIEKSELLVYVNATCPSLKLVSNKLAAVTPINRARKVRFAESSDTSKDKTQKQVQPQDKQTTNNSMSPSTGVSSSTEASESKPRSNTKNDRISQTSSSNKKTNKVED</sequence>
<accession>A0ABQ5EU00</accession>
<feature type="compositionally biased region" description="Low complexity" evidence="1">
    <location>
        <begin position="198"/>
        <end position="211"/>
    </location>
</feature>
<proteinExistence type="predicted"/>
<protein>
    <recommendedName>
        <fullName evidence="4">Integrase, catalytic region, zinc finger, CCHC-type, peptidase aspartic, catalytic</fullName>
    </recommendedName>
</protein>
<feature type="compositionally biased region" description="Basic and acidic residues" evidence="1">
    <location>
        <begin position="212"/>
        <end position="224"/>
    </location>
</feature>
<feature type="compositionally biased region" description="Basic and acidic residues" evidence="1">
    <location>
        <begin position="171"/>
        <end position="184"/>
    </location>
</feature>